<dbReference type="GO" id="GO:0006412">
    <property type="term" value="P:translation"/>
    <property type="evidence" value="ECO:0007669"/>
    <property type="project" value="UniProtKB-UniRule"/>
</dbReference>
<evidence type="ECO:0000256" key="2">
    <source>
        <dbReference type="ARBA" id="ARBA00010605"/>
    </source>
</evidence>
<dbReference type="EMBL" id="JMIR01000040">
    <property type="protein sequence ID" value="KEO81327.1"/>
    <property type="molecule type" value="Genomic_DNA"/>
</dbReference>
<dbReference type="FunFam" id="3.10.430.100:FF:000002">
    <property type="entry name" value="50S ribosomal protein L9"/>
    <property type="match status" value="1"/>
</dbReference>
<dbReference type="OrthoDB" id="9788336at2"/>
<gene>
    <name evidence="8" type="primary">rplI</name>
    <name evidence="10" type="ORF">EL26_21480</name>
</gene>
<dbReference type="Proteomes" id="UP000027931">
    <property type="component" value="Unassembled WGS sequence"/>
</dbReference>
<reference evidence="10 11" key="1">
    <citation type="journal article" date="2013" name="Int. J. Syst. Evol. Microbiol.">
        <title>Tumebacillus flagellatus sp. nov., an alpha-amylase/pullulanase-producing bacterium isolated from cassava wastewater.</title>
        <authorList>
            <person name="Wang Q."/>
            <person name="Xie N."/>
            <person name="Qin Y."/>
            <person name="Shen N."/>
            <person name="Zhu J."/>
            <person name="Mi H."/>
            <person name="Huang R."/>
        </authorList>
    </citation>
    <scope>NUCLEOTIDE SEQUENCE [LARGE SCALE GENOMIC DNA]</scope>
    <source>
        <strain evidence="10 11">GST4</strain>
    </source>
</reference>
<comment type="caution">
    <text evidence="10">The sequence shown here is derived from an EMBL/GenBank/DDBJ whole genome shotgun (WGS) entry which is preliminary data.</text>
</comment>
<evidence type="ECO:0000256" key="6">
    <source>
        <dbReference type="ARBA" id="ARBA00023274"/>
    </source>
</evidence>
<dbReference type="Pfam" id="PF01281">
    <property type="entry name" value="Ribosomal_L9_N"/>
    <property type="match status" value="1"/>
</dbReference>
<evidence type="ECO:0000256" key="8">
    <source>
        <dbReference type="HAMAP-Rule" id="MF_00503"/>
    </source>
</evidence>
<dbReference type="GO" id="GO:0019843">
    <property type="term" value="F:rRNA binding"/>
    <property type="evidence" value="ECO:0007669"/>
    <property type="project" value="UniProtKB-UniRule"/>
</dbReference>
<evidence type="ECO:0000313" key="11">
    <source>
        <dbReference type="Proteomes" id="UP000027931"/>
    </source>
</evidence>
<keyword evidence="6 8" id="KW-0687">Ribonucleoprotein</keyword>
<dbReference type="STRING" id="1157490.EL26_21480"/>
<protein>
    <recommendedName>
        <fullName evidence="7 8">Large ribosomal subunit protein bL9</fullName>
    </recommendedName>
</protein>
<evidence type="ECO:0000259" key="9">
    <source>
        <dbReference type="PROSITE" id="PS00651"/>
    </source>
</evidence>
<evidence type="ECO:0000256" key="1">
    <source>
        <dbReference type="ARBA" id="ARBA00003058"/>
    </source>
</evidence>
<dbReference type="InterPro" id="IPR020070">
    <property type="entry name" value="Ribosomal_bL9_N"/>
</dbReference>
<dbReference type="RefSeq" id="WP_038093568.1">
    <property type="nucleotide sequence ID" value="NZ_JMIR01000040.1"/>
</dbReference>
<proteinExistence type="inferred from homology"/>
<dbReference type="GO" id="GO:0005840">
    <property type="term" value="C:ribosome"/>
    <property type="evidence" value="ECO:0007669"/>
    <property type="project" value="UniProtKB-KW"/>
</dbReference>
<dbReference type="FunFam" id="3.40.5.10:FF:000002">
    <property type="entry name" value="50S ribosomal protein L9"/>
    <property type="match status" value="1"/>
</dbReference>
<dbReference type="AlphaFoldDB" id="A0A074M5P1"/>
<dbReference type="PROSITE" id="PS00651">
    <property type="entry name" value="RIBOSOMAL_L9"/>
    <property type="match status" value="1"/>
</dbReference>
<dbReference type="InterPro" id="IPR020594">
    <property type="entry name" value="Ribosomal_bL9_bac/chp"/>
</dbReference>
<dbReference type="InterPro" id="IPR009027">
    <property type="entry name" value="Ribosomal_bL9/RNase_H1_N"/>
</dbReference>
<dbReference type="NCBIfam" id="TIGR00158">
    <property type="entry name" value="L9"/>
    <property type="match status" value="1"/>
</dbReference>
<dbReference type="SUPFAM" id="SSF55658">
    <property type="entry name" value="L9 N-domain-like"/>
    <property type="match status" value="1"/>
</dbReference>
<evidence type="ECO:0000256" key="5">
    <source>
        <dbReference type="ARBA" id="ARBA00022980"/>
    </source>
</evidence>
<dbReference type="InterPro" id="IPR000244">
    <property type="entry name" value="Ribosomal_bL9"/>
</dbReference>
<dbReference type="GO" id="GO:1990904">
    <property type="term" value="C:ribonucleoprotein complex"/>
    <property type="evidence" value="ECO:0007669"/>
    <property type="project" value="UniProtKB-KW"/>
</dbReference>
<dbReference type="PANTHER" id="PTHR21368">
    <property type="entry name" value="50S RIBOSOMAL PROTEIN L9"/>
    <property type="match status" value="1"/>
</dbReference>
<comment type="similarity">
    <text evidence="2 8">Belongs to the bacterial ribosomal protein bL9 family.</text>
</comment>
<dbReference type="GO" id="GO:0003735">
    <property type="term" value="F:structural constituent of ribosome"/>
    <property type="evidence" value="ECO:0007669"/>
    <property type="project" value="InterPro"/>
</dbReference>
<dbReference type="InterPro" id="IPR020069">
    <property type="entry name" value="Ribosomal_bL9_C"/>
</dbReference>
<keyword evidence="11" id="KW-1185">Reference proteome</keyword>
<dbReference type="Gene3D" id="3.10.430.100">
    <property type="entry name" value="Ribosomal protein L9, C-terminal domain"/>
    <property type="match status" value="1"/>
</dbReference>
<keyword evidence="5 8" id="KW-0689">Ribosomal protein</keyword>
<name>A0A074M5P1_9BACL</name>
<organism evidence="10 11">
    <name type="scientific">Tumebacillus flagellatus</name>
    <dbReference type="NCBI Taxonomy" id="1157490"/>
    <lineage>
        <taxon>Bacteria</taxon>
        <taxon>Bacillati</taxon>
        <taxon>Bacillota</taxon>
        <taxon>Bacilli</taxon>
        <taxon>Bacillales</taxon>
        <taxon>Alicyclobacillaceae</taxon>
        <taxon>Tumebacillus</taxon>
    </lineage>
</organism>
<dbReference type="Gene3D" id="3.40.5.10">
    <property type="entry name" value="Ribosomal protein L9, N-terminal domain"/>
    <property type="match status" value="1"/>
</dbReference>
<dbReference type="Pfam" id="PF03948">
    <property type="entry name" value="Ribosomal_L9_C"/>
    <property type="match status" value="1"/>
</dbReference>
<keyword evidence="4 8" id="KW-0694">RNA-binding</keyword>
<evidence type="ECO:0000313" key="10">
    <source>
        <dbReference type="EMBL" id="KEO81327.1"/>
    </source>
</evidence>
<sequence length="148" mass="16017">MKVIFLQDVKGQGKKGEIKEVSTGYAHNFLFSKGLAVEATAENLNKQKIAKEGEARRAAQVLAEAKALAEQFKELSVTIKTKSGEGGKVFGAVSTKQIADALKDQKKINVDKRKILLDDAIKSLGTTVVTVKLHPEVTAELRVQVVAE</sequence>
<dbReference type="HAMAP" id="MF_00503">
    <property type="entry name" value="Ribosomal_bL9"/>
    <property type="match status" value="1"/>
</dbReference>
<dbReference type="eggNOG" id="COG0359">
    <property type="taxonomic scope" value="Bacteria"/>
</dbReference>
<evidence type="ECO:0000256" key="3">
    <source>
        <dbReference type="ARBA" id="ARBA00022730"/>
    </source>
</evidence>
<accession>A0A074M5P1</accession>
<dbReference type="InterPro" id="IPR036791">
    <property type="entry name" value="Ribosomal_bL9_C_sf"/>
</dbReference>
<comment type="function">
    <text evidence="1 8">Binds to the 23S rRNA.</text>
</comment>
<dbReference type="SUPFAM" id="SSF55653">
    <property type="entry name" value="Ribosomal protein L9 C-domain"/>
    <property type="match status" value="1"/>
</dbReference>
<keyword evidence="3 8" id="KW-0699">rRNA-binding</keyword>
<feature type="domain" description="Ribosomal protein L9" evidence="9">
    <location>
        <begin position="13"/>
        <end position="40"/>
    </location>
</feature>
<evidence type="ECO:0000256" key="7">
    <source>
        <dbReference type="ARBA" id="ARBA00035292"/>
    </source>
</evidence>
<evidence type="ECO:0000256" key="4">
    <source>
        <dbReference type="ARBA" id="ARBA00022884"/>
    </source>
</evidence>
<dbReference type="InterPro" id="IPR036935">
    <property type="entry name" value="Ribosomal_bL9_N_sf"/>
</dbReference>